<feature type="domain" description="KOW" evidence="7">
    <location>
        <begin position="4"/>
        <end position="31"/>
    </location>
</feature>
<gene>
    <name evidence="5" type="primary">rplX</name>
    <name evidence="8" type="ORF">SAMN05920897_101263</name>
</gene>
<dbReference type="PANTHER" id="PTHR12903">
    <property type="entry name" value="MITOCHONDRIAL RIBOSOMAL PROTEIN L24"/>
    <property type="match status" value="1"/>
</dbReference>
<comment type="subunit">
    <text evidence="5">Part of the 50S ribosomal subunit.</text>
</comment>
<dbReference type="GO" id="GO:0003735">
    <property type="term" value="F:structural constituent of ribosome"/>
    <property type="evidence" value="ECO:0007669"/>
    <property type="project" value="InterPro"/>
</dbReference>
<dbReference type="NCBIfam" id="TIGR01079">
    <property type="entry name" value="rplX_bact"/>
    <property type="match status" value="1"/>
</dbReference>
<dbReference type="AlphaFoldDB" id="A0A1N6NHR3"/>
<dbReference type="GO" id="GO:0005840">
    <property type="term" value="C:ribosome"/>
    <property type="evidence" value="ECO:0007669"/>
    <property type="project" value="UniProtKB-KW"/>
</dbReference>
<dbReference type="GO" id="GO:0006412">
    <property type="term" value="P:translation"/>
    <property type="evidence" value="ECO:0007669"/>
    <property type="project" value="UniProtKB-UniRule"/>
</dbReference>
<dbReference type="Proteomes" id="UP000186400">
    <property type="component" value="Unassembled WGS sequence"/>
</dbReference>
<keyword evidence="5" id="KW-0694">RNA-binding</keyword>
<keyword evidence="5" id="KW-0699">rRNA-binding</keyword>
<reference evidence="8 9" key="1">
    <citation type="submission" date="2017-01" db="EMBL/GenBank/DDBJ databases">
        <authorList>
            <person name="Mah S.A."/>
            <person name="Swanson W.J."/>
            <person name="Moy G.W."/>
            <person name="Vacquier V.D."/>
        </authorList>
    </citation>
    <scope>NUCLEOTIDE SEQUENCE [LARGE SCALE GENOMIC DNA]</scope>
    <source>
        <strain evidence="8 9">ASpG1</strain>
    </source>
</reference>
<organism evidence="8 9">
    <name type="scientific">Alkalispirochaeta americana</name>
    <dbReference type="NCBI Taxonomy" id="159291"/>
    <lineage>
        <taxon>Bacteria</taxon>
        <taxon>Pseudomonadati</taxon>
        <taxon>Spirochaetota</taxon>
        <taxon>Spirochaetia</taxon>
        <taxon>Spirochaetales</taxon>
        <taxon>Spirochaetaceae</taxon>
        <taxon>Alkalispirochaeta</taxon>
    </lineage>
</organism>
<protein>
    <recommendedName>
        <fullName evidence="4 5">Large ribosomal subunit protein uL24</fullName>
    </recommendedName>
</protein>
<comment type="function">
    <text evidence="5">One of two assembly initiator proteins, it binds directly to the 5'-end of the 23S rRNA, where it nucleates assembly of the 50S subunit.</text>
</comment>
<dbReference type="STRING" id="159291.SAMN05920897_101263"/>
<dbReference type="PROSITE" id="PS01108">
    <property type="entry name" value="RIBOSOMAL_L24"/>
    <property type="match status" value="1"/>
</dbReference>
<evidence type="ECO:0000256" key="3">
    <source>
        <dbReference type="ARBA" id="ARBA00023274"/>
    </source>
</evidence>
<name>A0A1N6NHR3_9SPIO</name>
<dbReference type="Gene3D" id="2.30.30.30">
    <property type="match status" value="1"/>
</dbReference>
<dbReference type="InterPro" id="IPR041988">
    <property type="entry name" value="Ribosomal_uL24_KOW"/>
</dbReference>
<dbReference type="Pfam" id="PF00467">
    <property type="entry name" value="KOW"/>
    <property type="match status" value="1"/>
</dbReference>
<dbReference type="SUPFAM" id="SSF50104">
    <property type="entry name" value="Translation proteins SH3-like domain"/>
    <property type="match status" value="1"/>
</dbReference>
<dbReference type="CDD" id="cd06089">
    <property type="entry name" value="KOW_RPL26"/>
    <property type="match status" value="1"/>
</dbReference>
<evidence type="ECO:0000259" key="7">
    <source>
        <dbReference type="SMART" id="SM00739"/>
    </source>
</evidence>
<evidence type="ECO:0000256" key="4">
    <source>
        <dbReference type="ARBA" id="ARBA00035206"/>
    </source>
</evidence>
<dbReference type="InterPro" id="IPR003256">
    <property type="entry name" value="Ribosomal_uL24"/>
</dbReference>
<dbReference type="InterPro" id="IPR057264">
    <property type="entry name" value="Ribosomal_uL24_C"/>
</dbReference>
<dbReference type="RefSeq" id="WP_076487476.1">
    <property type="nucleotide sequence ID" value="NZ_FTMS01000001.1"/>
</dbReference>
<dbReference type="SMART" id="SM00739">
    <property type="entry name" value="KOW"/>
    <property type="match status" value="1"/>
</dbReference>
<evidence type="ECO:0000256" key="5">
    <source>
        <dbReference type="HAMAP-Rule" id="MF_01326"/>
    </source>
</evidence>
<evidence type="ECO:0000313" key="9">
    <source>
        <dbReference type="Proteomes" id="UP000186400"/>
    </source>
</evidence>
<evidence type="ECO:0000256" key="1">
    <source>
        <dbReference type="ARBA" id="ARBA00010618"/>
    </source>
</evidence>
<dbReference type="HAMAP" id="MF_01326_B">
    <property type="entry name" value="Ribosomal_uL24_B"/>
    <property type="match status" value="1"/>
</dbReference>
<dbReference type="Pfam" id="PF17136">
    <property type="entry name" value="ribosomal_L24"/>
    <property type="match status" value="1"/>
</dbReference>
<keyword evidence="9" id="KW-1185">Reference proteome</keyword>
<comment type="function">
    <text evidence="5">One of the proteins that surrounds the polypeptide exit tunnel on the outside of the subunit.</text>
</comment>
<dbReference type="GO" id="GO:0019843">
    <property type="term" value="F:rRNA binding"/>
    <property type="evidence" value="ECO:0007669"/>
    <property type="project" value="UniProtKB-UniRule"/>
</dbReference>
<keyword evidence="3 5" id="KW-0687">Ribonucleoprotein</keyword>
<dbReference type="GO" id="GO:1990904">
    <property type="term" value="C:ribonucleoprotein complex"/>
    <property type="evidence" value="ECO:0007669"/>
    <property type="project" value="UniProtKB-KW"/>
</dbReference>
<sequence length="102" mass="11362">MKTKLKKDDTVMVVAGKDKGKTGKILKIDRAKNRVLVEGVNLVKKAQKKRSQEDTGGIIEREASIDISNVMFVEKDGKPSRLGYRAEGDAKVRFSRRTGETI</sequence>
<evidence type="ECO:0000313" key="8">
    <source>
        <dbReference type="EMBL" id="SIP91601.1"/>
    </source>
</evidence>
<dbReference type="InterPro" id="IPR008991">
    <property type="entry name" value="Translation_prot_SH3-like_sf"/>
</dbReference>
<dbReference type="InterPro" id="IPR005825">
    <property type="entry name" value="Ribosomal_uL24_CS"/>
</dbReference>
<evidence type="ECO:0000256" key="6">
    <source>
        <dbReference type="RuleBase" id="RU003477"/>
    </source>
</evidence>
<keyword evidence="2 5" id="KW-0689">Ribosomal protein</keyword>
<dbReference type="OrthoDB" id="9807419at2"/>
<comment type="similarity">
    <text evidence="1 5 6">Belongs to the universal ribosomal protein uL24 family.</text>
</comment>
<dbReference type="InterPro" id="IPR005824">
    <property type="entry name" value="KOW"/>
</dbReference>
<proteinExistence type="inferred from homology"/>
<evidence type="ECO:0000256" key="2">
    <source>
        <dbReference type="ARBA" id="ARBA00022980"/>
    </source>
</evidence>
<accession>A0A1N6NHR3</accession>
<dbReference type="EMBL" id="FTMS01000001">
    <property type="protein sequence ID" value="SIP91601.1"/>
    <property type="molecule type" value="Genomic_DNA"/>
</dbReference>
<dbReference type="InterPro" id="IPR014722">
    <property type="entry name" value="Rib_uL2_dom2"/>
</dbReference>